<evidence type="ECO:0000313" key="1">
    <source>
        <dbReference type="EMBL" id="EFE21577.1"/>
    </source>
</evidence>
<dbReference type="EMBL" id="ADGK01000276">
    <property type="protein sequence ID" value="EFE21577.1"/>
    <property type="molecule type" value="Genomic_DNA"/>
</dbReference>
<dbReference type="Proteomes" id="UP000003692">
    <property type="component" value="Unassembled WGS sequence"/>
</dbReference>
<gene>
    <name evidence="1" type="ORF">EDWATA_03452</name>
</gene>
<protein>
    <submittedName>
        <fullName evidence="1">Uncharacterized protein</fullName>
    </submittedName>
</protein>
<reference evidence="1 2" key="1">
    <citation type="submission" date="2010-02" db="EMBL/GenBank/DDBJ databases">
        <authorList>
            <person name="Weinstock G."/>
            <person name="Sodergren E."/>
            <person name="Clifton S."/>
            <person name="Fulton L."/>
            <person name="Fulton B."/>
            <person name="Courtney L."/>
            <person name="Fronick C."/>
            <person name="Harrison M."/>
            <person name="Strong C."/>
            <person name="Farmer C."/>
            <person name="Delahaunty K."/>
            <person name="Markovic C."/>
            <person name="Hall O."/>
            <person name="Minx P."/>
            <person name="Tomlinson C."/>
            <person name="Mitreva M."/>
            <person name="Nelson J."/>
            <person name="Hou S."/>
            <person name="Wollam A."/>
            <person name="Pepin K.H."/>
            <person name="Johnson M."/>
            <person name="Bhonagiri V."/>
            <person name="Zhang X."/>
            <person name="Suruliraj S."/>
            <person name="Warren W."/>
            <person name="Chinwalla A."/>
            <person name="Mardis E.R."/>
            <person name="Wilson R.K."/>
        </authorList>
    </citation>
    <scope>NUCLEOTIDE SEQUENCE [LARGE SCALE GENOMIC DNA]</scope>
    <source>
        <strain evidence="1 2">ATCC 23685</strain>
    </source>
</reference>
<accession>D4F9J3</accession>
<comment type="caution">
    <text evidence="1">The sequence shown here is derived from an EMBL/GenBank/DDBJ whole genome shotgun (WGS) entry which is preliminary data.</text>
</comment>
<organism evidence="1 2">
    <name type="scientific">Edwardsiella tarda ATCC 23685</name>
    <dbReference type="NCBI Taxonomy" id="500638"/>
    <lineage>
        <taxon>Bacteria</taxon>
        <taxon>Pseudomonadati</taxon>
        <taxon>Pseudomonadota</taxon>
        <taxon>Gammaproteobacteria</taxon>
        <taxon>Enterobacterales</taxon>
        <taxon>Hafniaceae</taxon>
        <taxon>Edwardsiella</taxon>
    </lineage>
</organism>
<dbReference type="AlphaFoldDB" id="D4F9J3"/>
<sequence length="39" mass="4557">MAAQASLDIYHFLTREVGRNFSRLFRWWSMTHGVVMQGG</sequence>
<evidence type="ECO:0000313" key="2">
    <source>
        <dbReference type="Proteomes" id="UP000003692"/>
    </source>
</evidence>
<name>D4F9J3_EDWTA</name>
<dbReference type="HOGENOM" id="CLU_3308796_0_0_6"/>
<proteinExistence type="predicted"/>